<evidence type="ECO:0000313" key="9">
    <source>
        <dbReference type="Proteomes" id="UP000036947"/>
    </source>
</evidence>
<dbReference type="AlphaFoldDB" id="A0A0L0N7M4"/>
<comment type="subcellular location">
    <subcellularLocation>
        <location evidence="1">Membrane</location>
        <topology evidence="1">Multi-pass membrane protein</topology>
    </subcellularLocation>
</comment>
<dbReference type="SUPFAM" id="SSF81321">
    <property type="entry name" value="Family A G protein-coupled receptor-like"/>
    <property type="match status" value="1"/>
</dbReference>
<dbReference type="Gene3D" id="1.20.1070.10">
    <property type="entry name" value="Rhodopsin 7-helix transmembrane proteins"/>
    <property type="match status" value="1"/>
</dbReference>
<evidence type="ECO:0000256" key="3">
    <source>
        <dbReference type="ARBA" id="ARBA00022989"/>
    </source>
</evidence>
<dbReference type="OrthoDB" id="18453at2759"/>
<evidence type="ECO:0000256" key="6">
    <source>
        <dbReference type="SAM" id="Phobius"/>
    </source>
</evidence>
<dbReference type="PROSITE" id="PS50261">
    <property type="entry name" value="G_PROTEIN_RECEP_F2_4"/>
    <property type="match status" value="1"/>
</dbReference>
<keyword evidence="3 6" id="KW-1133">Transmembrane helix</keyword>
<keyword evidence="2 6" id="KW-0812">Transmembrane</keyword>
<dbReference type="Proteomes" id="UP000036947">
    <property type="component" value="Unassembled WGS sequence"/>
</dbReference>
<dbReference type="PANTHER" id="PTHR23112:SF0">
    <property type="entry name" value="TRANSMEMBRANE PROTEIN 116"/>
    <property type="match status" value="1"/>
</dbReference>
<sequence length="441" mass="48993">MVLDGTTKRAADASLTPGQIDILITIERTGAGLSMVAIFLTVLTFVVFKKLRTTPNLFLVFASIANAGASTASMMGYDGLRMGESSSLCQAQAFIFEWFMQSDPWWSFAMAVNVFLVFFCNANPASFRNYLWVYCIVCFGGPMIPAIVLISIRGDPRGPVYGNAAVSPPTQYSLNKPLTVPQLWCWIGPNWSLVRLYAYYIPIWVCILLSILIYFAVGYHVFHHRNQLLNMGLHEKDPRKPSRCGSDGGDSAEEARQSRTLSVMGVMCTNTIWQSLTRRYNGYGTVVTEVKVTSGLPDLEHHDLPATSTQVRTTSGITSSPSWTKRLHGDGLDLGDGRQQFETVCSSDHQHKPRQSLPRKLRSVASRASLKLKRLDPVKMAYLRTSFIFAFAVLITWIPSSINRLYSLTNEGRISFQLSVASGCVLPLQGVWNAIIYLTTS</sequence>
<evidence type="ECO:0000256" key="5">
    <source>
        <dbReference type="SAM" id="MobiDB-lite"/>
    </source>
</evidence>
<organism evidence="8 9">
    <name type="scientific">Tolypocladium ophioglossoides (strain CBS 100239)</name>
    <name type="common">Snaketongue truffleclub</name>
    <name type="synonym">Elaphocordyceps ophioglossoides</name>
    <dbReference type="NCBI Taxonomy" id="1163406"/>
    <lineage>
        <taxon>Eukaryota</taxon>
        <taxon>Fungi</taxon>
        <taxon>Dikarya</taxon>
        <taxon>Ascomycota</taxon>
        <taxon>Pezizomycotina</taxon>
        <taxon>Sordariomycetes</taxon>
        <taxon>Hypocreomycetidae</taxon>
        <taxon>Hypocreales</taxon>
        <taxon>Ophiocordycipitaceae</taxon>
        <taxon>Tolypocladium</taxon>
    </lineage>
</organism>
<evidence type="ECO:0000256" key="4">
    <source>
        <dbReference type="ARBA" id="ARBA00023136"/>
    </source>
</evidence>
<gene>
    <name evidence="8" type="ORF">TOPH_05371</name>
</gene>
<dbReference type="EMBL" id="LFRF01000015">
    <property type="protein sequence ID" value="KND90027.1"/>
    <property type="molecule type" value="Genomic_DNA"/>
</dbReference>
<feature type="transmembrane region" description="Helical" evidence="6">
    <location>
        <begin position="381"/>
        <end position="402"/>
    </location>
</feature>
<dbReference type="PANTHER" id="PTHR23112">
    <property type="entry name" value="G PROTEIN-COUPLED RECEPTOR 157-RELATED"/>
    <property type="match status" value="1"/>
</dbReference>
<keyword evidence="4 6" id="KW-0472">Membrane</keyword>
<feature type="transmembrane region" description="Helical" evidence="6">
    <location>
        <begin position="414"/>
        <end position="438"/>
    </location>
</feature>
<keyword evidence="8" id="KW-0675">Receptor</keyword>
<protein>
    <submittedName>
        <fullName evidence="8">Cyclic AMP receptor-like protein A</fullName>
    </submittedName>
</protein>
<feature type="transmembrane region" description="Helical" evidence="6">
    <location>
        <begin position="199"/>
        <end position="222"/>
    </location>
</feature>
<feature type="transmembrane region" description="Helical" evidence="6">
    <location>
        <begin position="105"/>
        <end position="124"/>
    </location>
</feature>
<reference evidence="8 9" key="1">
    <citation type="journal article" date="2015" name="BMC Genomics">
        <title>The genome of the truffle-parasite Tolypocladium ophioglossoides and the evolution of antifungal peptaibiotics.</title>
        <authorList>
            <person name="Quandt C.A."/>
            <person name="Bushley K.E."/>
            <person name="Spatafora J.W."/>
        </authorList>
    </citation>
    <scope>NUCLEOTIDE SEQUENCE [LARGE SCALE GENOMIC DNA]</scope>
    <source>
        <strain evidence="8 9">CBS 100239</strain>
    </source>
</reference>
<dbReference type="GO" id="GO:0004930">
    <property type="term" value="F:G protein-coupled receptor activity"/>
    <property type="evidence" value="ECO:0007669"/>
    <property type="project" value="InterPro"/>
</dbReference>
<comment type="caution">
    <text evidence="8">The sequence shown here is derived from an EMBL/GenBank/DDBJ whole genome shotgun (WGS) entry which is preliminary data.</text>
</comment>
<dbReference type="STRING" id="1163406.A0A0L0N7M4"/>
<feature type="transmembrane region" description="Helical" evidence="6">
    <location>
        <begin position="31"/>
        <end position="48"/>
    </location>
</feature>
<name>A0A0L0N7M4_TOLOC</name>
<dbReference type="GO" id="GO:0005886">
    <property type="term" value="C:plasma membrane"/>
    <property type="evidence" value="ECO:0007669"/>
    <property type="project" value="TreeGrafter"/>
</dbReference>
<accession>A0A0L0N7M4</accession>
<evidence type="ECO:0000256" key="2">
    <source>
        <dbReference type="ARBA" id="ARBA00022692"/>
    </source>
</evidence>
<proteinExistence type="predicted"/>
<dbReference type="Pfam" id="PF00002">
    <property type="entry name" value="7tm_2"/>
    <property type="match status" value="1"/>
</dbReference>
<feature type="domain" description="G-protein coupled receptors family 2 profile 2" evidence="7">
    <location>
        <begin position="23"/>
        <end position="217"/>
    </location>
</feature>
<evidence type="ECO:0000259" key="7">
    <source>
        <dbReference type="PROSITE" id="PS50261"/>
    </source>
</evidence>
<evidence type="ECO:0000313" key="8">
    <source>
        <dbReference type="EMBL" id="KND90027.1"/>
    </source>
</evidence>
<keyword evidence="9" id="KW-1185">Reference proteome</keyword>
<feature type="transmembrane region" description="Helical" evidence="6">
    <location>
        <begin position="57"/>
        <end position="77"/>
    </location>
</feature>
<evidence type="ECO:0000256" key="1">
    <source>
        <dbReference type="ARBA" id="ARBA00004141"/>
    </source>
</evidence>
<dbReference type="GO" id="GO:0007166">
    <property type="term" value="P:cell surface receptor signaling pathway"/>
    <property type="evidence" value="ECO:0007669"/>
    <property type="project" value="InterPro"/>
</dbReference>
<feature type="transmembrane region" description="Helical" evidence="6">
    <location>
        <begin position="131"/>
        <end position="152"/>
    </location>
</feature>
<feature type="region of interest" description="Disordered" evidence="5">
    <location>
        <begin position="236"/>
        <end position="257"/>
    </location>
</feature>
<dbReference type="InterPro" id="IPR000832">
    <property type="entry name" value="GPCR_2_secretin-like"/>
</dbReference>
<dbReference type="GO" id="GO:0007189">
    <property type="term" value="P:adenylate cyclase-activating G protein-coupled receptor signaling pathway"/>
    <property type="evidence" value="ECO:0007669"/>
    <property type="project" value="TreeGrafter"/>
</dbReference>
<dbReference type="InterPro" id="IPR017981">
    <property type="entry name" value="GPCR_2-like_7TM"/>
</dbReference>